<dbReference type="HOGENOM" id="CLU_1704271_0_0_1"/>
<gene>
    <name evidence="2" type="ORF">FOMPIDRAFT_82913</name>
</gene>
<evidence type="ECO:0000313" key="3">
    <source>
        <dbReference type="Proteomes" id="UP000015241"/>
    </source>
</evidence>
<feature type="compositionally biased region" description="Basic and acidic residues" evidence="1">
    <location>
        <begin position="68"/>
        <end position="81"/>
    </location>
</feature>
<evidence type="ECO:0000256" key="1">
    <source>
        <dbReference type="SAM" id="MobiDB-lite"/>
    </source>
</evidence>
<accession>S8E018</accession>
<protein>
    <submittedName>
        <fullName evidence="2">Uncharacterized protein</fullName>
    </submittedName>
</protein>
<feature type="region of interest" description="Disordered" evidence="1">
    <location>
        <begin position="61"/>
        <end position="132"/>
    </location>
</feature>
<dbReference type="EMBL" id="KE504168">
    <property type="protein sequence ID" value="EPS98137.1"/>
    <property type="molecule type" value="Genomic_DNA"/>
</dbReference>
<organism evidence="2 3">
    <name type="scientific">Fomitopsis schrenkii</name>
    <name type="common">Brown rot fungus</name>
    <dbReference type="NCBI Taxonomy" id="2126942"/>
    <lineage>
        <taxon>Eukaryota</taxon>
        <taxon>Fungi</taxon>
        <taxon>Dikarya</taxon>
        <taxon>Basidiomycota</taxon>
        <taxon>Agaricomycotina</taxon>
        <taxon>Agaricomycetes</taxon>
        <taxon>Polyporales</taxon>
        <taxon>Fomitopsis</taxon>
    </lineage>
</organism>
<name>S8E018_FOMSC</name>
<evidence type="ECO:0000313" key="2">
    <source>
        <dbReference type="EMBL" id="EPS98137.1"/>
    </source>
</evidence>
<dbReference type="InParanoid" id="S8E018"/>
<reference evidence="2 3" key="1">
    <citation type="journal article" date="2012" name="Science">
        <title>The Paleozoic origin of enzymatic lignin decomposition reconstructed from 31 fungal genomes.</title>
        <authorList>
            <person name="Floudas D."/>
            <person name="Binder M."/>
            <person name="Riley R."/>
            <person name="Barry K."/>
            <person name="Blanchette R.A."/>
            <person name="Henrissat B."/>
            <person name="Martinez A.T."/>
            <person name="Otillar R."/>
            <person name="Spatafora J.W."/>
            <person name="Yadav J.S."/>
            <person name="Aerts A."/>
            <person name="Benoit I."/>
            <person name="Boyd A."/>
            <person name="Carlson A."/>
            <person name="Copeland A."/>
            <person name="Coutinho P.M."/>
            <person name="de Vries R.P."/>
            <person name="Ferreira P."/>
            <person name="Findley K."/>
            <person name="Foster B."/>
            <person name="Gaskell J."/>
            <person name="Glotzer D."/>
            <person name="Gorecki P."/>
            <person name="Heitman J."/>
            <person name="Hesse C."/>
            <person name="Hori C."/>
            <person name="Igarashi K."/>
            <person name="Jurgens J.A."/>
            <person name="Kallen N."/>
            <person name="Kersten P."/>
            <person name="Kohler A."/>
            <person name="Kuees U."/>
            <person name="Kumar T.K.A."/>
            <person name="Kuo A."/>
            <person name="LaButti K."/>
            <person name="Larrondo L.F."/>
            <person name="Lindquist E."/>
            <person name="Ling A."/>
            <person name="Lombard V."/>
            <person name="Lucas S."/>
            <person name="Lundell T."/>
            <person name="Martin R."/>
            <person name="McLaughlin D.J."/>
            <person name="Morgenstern I."/>
            <person name="Morin E."/>
            <person name="Murat C."/>
            <person name="Nagy L.G."/>
            <person name="Nolan M."/>
            <person name="Ohm R.A."/>
            <person name="Patyshakuliyeva A."/>
            <person name="Rokas A."/>
            <person name="Ruiz-Duenas F.J."/>
            <person name="Sabat G."/>
            <person name="Salamov A."/>
            <person name="Samejima M."/>
            <person name="Schmutz J."/>
            <person name="Slot J.C."/>
            <person name="St John F."/>
            <person name="Stenlid J."/>
            <person name="Sun H."/>
            <person name="Sun S."/>
            <person name="Syed K."/>
            <person name="Tsang A."/>
            <person name="Wiebenga A."/>
            <person name="Young D."/>
            <person name="Pisabarro A."/>
            <person name="Eastwood D.C."/>
            <person name="Martin F."/>
            <person name="Cullen D."/>
            <person name="Grigoriev I.V."/>
            <person name="Hibbett D.S."/>
        </authorList>
    </citation>
    <scope>NUCLEOTIDE SEQUENCE</scope>
    <source>
        <strain evidence="3">FP-58527</strain>
    </source>
</reference>
<sequence>MLTIVVSRLEEGEYIAEALVAGLDKPLREQFKSAADHYNKARKAWYNRELKIDRGRQKILNKYNSTERPQRENSASREEFHNAWMKSNQTNRKGDLASQKLIRTQTAKHEKGQAKMRAKSNGEKKPGIMSKLLGKGKRELAYEWDELEWARSPL</sequence>
<keyword evidence="3" id="KW-1185">Reference proteome</keyword>
<dbReference type="AlphaFoldDB" id="S8E018"/>
<dbReference type="Proteomes" id="UP000015241">
    <property type="component" value="Unassembled WGS sequence"/>
</dbReference>
<proteinExistence type="predicted"/>